<evidence type="ECO:0000256" key="5">
    <source>
        <dbReference type="ARBA" id="ARBA00022692"/>
    </source>
</evidence>
<dbReference type="PROSITE" id="PS00216">
    <property type="entry name" value="SUGAR_TRANSPORT_1"/>
    <property type="match status" value="1"/>
</dbReference>
<evidence type="ECO:0000313" key="9">
    <source>
        <dbReference type="EMBL" id="EEG76298.1"/>
    </source>
</evidence>
<dbReference type="PANTHER" id="PTHR43124:SF3">
    <property type="entry name" value="CHLORAMPHENICOL EFFLUX PUMP RV0191"/>
    <property type="match status" value="1"/>
</dbReference>
<dbReference type="STRING" id="555088.DealDRAFT_2837"/>
<dbReference type="Pfam" id="PF07690">
    <property type="entry name" value="MFS_1"/>
    <property type="match status" value="1"/>
</dbReference>
<dbReference type="PRINTS" id="PR01035">
    <property type="entry name" value="TCRTETA"/>
</dbReference>
<sequence length="405" mass="43340">MKADSALKVGILSLSNYITVLVNTILFPVFPAMARDLGINLTDLAILVGIVSFPAAVINLFGGVLADRFGRKLVMVVSLFIYGLGGLVAGLAILFVAKPYPLLLVGRFLQGLGSATPMFLSVALVGDIFQSIERSKAVGFLETANGLGKVSSPVLGGAIGLLAWQAIFFLYPLVAIPVAVATWVYIKEPKHDKSVEWDKHKEAFLLFTNRSRLLSLVAAFLVIFLLIGTMFWMSDFLGAKLEVNKLLRGVIIALPAVAMMLTTLAAGYISQRLHPRIIIALGMLLLAGSAVLLGFFFNALLFWPLIVLVGIGAGITLPAIDTVSTSVKSKDIRGLTTTIYGSARSLGGALSPITFSFLLHYGNRLTFASLGAAGLALTVIFYLLFREKDILPEELLPDDAAPEQG</sequence>
<dbReference type="Proteomes" id="UP000006443">
    <property type="component" value="Unassembled WGS sequence"/>
</dbReference>
<keyword evidence="7" id="KW-0472">Membrane</keyword>
<protein>
    <submittedName>
        <fullName evidence="9">Major facilitator superfamily MFS_1</fullName>
    </submittedName>
</protein>
<proteinExistence type="inferred from homology"/>
<dbReference type="CDD" id="cd17474">
    <property type="entry name" value="MFS_YfmO_like"/>
    <property type="match status" value="1"/>
</dbReference>
<dbReference type="GO" id="GO:0005886">
    <property type="term" value="C:plasma membrane"/>
    <property type="evidence" value="ECO:0007669"/>
    <property type="project" value="UniProtKB-SubCell"/>
</dbReference>
<keyword evidence="10" id="KW-1185">Reference proteome</keyword>
<keyword evidence="3" id="KW-0813">Transport</keyword>
<gene>
    <name evidence="9" type="ORF">DealDRAFT_2837</name>
</gene>
<evidence type="ECO:0000259" key="8">
    <source>
        <dbReference type="PROSITE" id="PS50850"/>
    </source>
</evidence>
<dbReference type="InterPro" id="IPR011701">
    <property type="entry name" value="MFS"/>
</dbReference>
<dbReference type="RefSeq" id="WP_008518620.1">
    <property type="nucleotide sequence ID" value="NZ_ACJM01000020.1"/>
</dbReference>
<dbReference type="OrthoDB" id="9803985at2"/>
<dbReference type="EMBL" id="ACJM01000020">
    <property type="protein sequence ID" value="EEG76298.1"/>
    <property type="molecule type" value="Genomic_DNA"/>
</dbReference>
<dbReference type="PANTHER" id="PTHR43124">
    <property type="entry name" value="PURINE EFFLUX PUMP PBUE"/>
    <property type="match status" value="1"/>
</dbReference>
<dbReference type="InterPro" id="IPR001958">
    <property type="entry name" value="Tet-R_TetA/multi-R_MdtG-like"/>
</dbReference>
<keyword evidence="6" id="KW-1133">Transmembrane helix</keyword>
<evidence type="ECO:0000256" key="3">
    <source>
        <dbReference type="ARBA" id="ARBA00022448"/>
    </source>
</evidence>
<comment type="similarity">
    <text evidence="2">Belongs to the major facilitator superfamily. TCR/Tet family.</text>
</comment>
<name>C0GK28_DETAL</name>
<evidence type="ECO:0000256" key="6">
    <source>
        <dbReference type="ARBA" id="ARBA00022989"/>
    </source>
</evidence>
<dbReference type="Gene3D" id="1.20.1250.20">
    <property type="entry name" value="MFS general substrate transporter like domains"/>
    <property type="match status" value="2"/>
</dbReference>
<evidence type="ECO:0000256" key="7">
    <source>
        <dbReference type="ARBA" id="ARBA00023136"/>
    </source>
</evidence>
<evidence type="ECO:0000313" key="10">
    <source>
        <dbReference type="Proteomes" id="UP000006443"/>
    </source>
</evidence>
<evidence type="ECO:0000256" key="4">
    <source>
        <dbReference type="ARBA" id="ARBA00022475"/>
    </source>
</evidence>
<reference evidence="9 10" key="1">
    <citation type="submission" date="2009-02" db="EMBL/GenBank/DDBJ databases">
        <title>Sequencing of the draft genome and assembly of Dethiobacter alkaliphilus AHT 1.</title>
        <authorList>
            <consortium name="US DOE Joint Genome Institute (JGI-PGF)"/>
            <person name="Lucas S."/>
            <person name="Copeland A."/>
            <person name="Lapidus A."/>
            <person name="Glavina del Rio T."/>
            <person name="Dalin E."/>
            <person name="Tice H."/>
            <person name="Bruce D."/>
            <person name="Goodwin L."/>
            <person name="Pitluck S."/>
            <person name="Larimer F."/>
            <person name="Land M.L."/>
            <person name="Hauser L."/>
            <person name="Muyzer G."/>
        </authorList>
    </citation>
    <scope>NUCLEOTIDE SEQUENCE [LARGE SCALE GENOMIC DNA]</scope>
    <source>
        <strain evidence="9 10">AHT 1</strain>
    </source>
</reference>
<keyword evidence="4" id="KW-1003">Cell membrane</keyword>
<dbReference type="InterPro" id="IPR005829">
    <property type="entry name" value="Sugar_transporter_CS"/>
</dbReference>
<dbReference type="InterPro" id="IPR036259">
    <property type="entry name" value="MFS_trans_sf"/>
</dbReference>
<keyword evidence="5" id="KW-0812">Transmembrane</keyword>
<dbReference type="InterPro" id="IPR050189">
    <property type="entry name" value="MFS_Efflux_Transporters"/>
</dbReference>
<comment type="subcellular location">
    <subcellularLocation>
        <location evidence="1">Cell membrane</location>
        <topology evidence="1">Multi-pass membrane protein</topology>
    </subcellularLocation>
</comment>
<dbReference type="AlphaFoldDB" id="C0GK28"/>
<dbReference type="SUPFAM" id="SSF103473">
    <property type="entry name" value="MFS general substrate transporter"/>
    <property type="match status" value="1"/>
</dbReference>
<accession>C0GK28</accession>
<organism evidence="9 10">
    <name type="scientific">Dethiobacter alkaliphilus AHT 1</name>
    <dbReference type="NCBI Taxonomy" id="555088"/>
    <lineage>
        <taxon>Bacteria</taxon>
        <taxon>Bacillati</taxon>
        <taxon>Bacillota</taxon>
        <taxon>Dethiobacteria</taxon>
        <taxon>Dethiobacterales</taxon>
        <taxon>Dethiobacteraceae</taxon>
        <taxon>Dethiobacter</taxon>
    </lineage>
</organism>
<comment type="caution">
    <text evidence="9">The sequence shown here is derived from an EMBL/GenBank/DDBJ whole genome shotgun (WGS) entry which is preliminary data.</text>
</comment>
<dbReference type="PROSITE" id="PS50850">
    <property type="entry name" value="MFS"/>
    <property type="match status" value="1"/>
</dbReference>
<dbReference type="InterPro" id="IPR020846">
    <property type="entry name" value="MFS_dom"/>
</dbReference>
<evidence type="ECO:0000256" key="2">
    <source>
        <dbReference type="ARBA" id="ARBA00007520"/>
    </source>
</evidence>
<dbReference type="eggNOG" id="COG2814">
    <property type="taxonomic scope" value="Bacteria"/>
</dbReference>
<dbReference type="GO" id="GO:0022857">
    <property type="term" value="F:transmembrane transporter activity"/>
    <property type="evidence" value="ECO:0007669"/>
    <property type="project" value="InterPro"/>
</dbReference>
<feature type="domain" description="Major facilitator superfamily (MFS) profile" evidence="8">
    <location>
        <begin position="8"/>
        <end position="389"/>
    </location>
</feature>
<evidence type="ECO:0000256" key="1">
    <source>
        <dbReference type="ARBA" id="ARBA00004651"/>
    </source>
</evidence>